<dbReference type="GeneID" id="17355195"/>
<feature type="compositionally biased region" description="Low complexity" evidence="5">
    <location>
        <begin position="132"/>
        <end position="144"/>
    </location>
</feature>
<name>E1ZEP5_CHLVA</name>
<feature type="compositionally biased region" description="Low complexity" evidence="5">
    <location>
        <begin position="574"/>
        <end position="595"/>
    </location>
</feature>
<dbReference type="eggNOG" id="KOG2225">
    <property type="taxonomic scope" value="Eukaryota"/>
</dbReference>
<dbReference type="GO" id="GO:0007030">
    <property type="term" value="P:Golgi organization"/>
    <property type="evidence" value="ECO:0007669"/>
    <property type="project" value="TreeGrafter"/>
</dbReference>
<dbReference type="OMA" id="CYLQESM"/>
<dbReference type="STRING" id="554065.E1ZEP5"/>
<dbReference type="EMBL" id="GL433844">
    <property type="protein sequence ID" value="EFN55533.1"/>
    <property type="molecule type" value="Genomic_DNA"/>
</dbReference>
<dbReference type="Proteomes" id="UP000008141">
    <property type="component" value="Unassembled WGS sequence"/>
</dbReference>
<evidence type="ECO:0000256" key="4">
    <source>
        <dbReference type="ARBA" id="ARBA00023288"/>
    </source>
</evidence>
<evidence type="ECO:0000313" key="7">
    <source>
        <dbReference type="Proteomes" id="UP000008141"/>
    </source>
</evidence>
<dbReference type="PANTHER" id="PTHR12895">
    <property type="entry name" value="DYMECLIN"/>
    <property type="match status" value="1"/>
</dbReference>
<dbReference type="KEGG" id="cvr:CHLNCDRAFT_133972"/>
<feature type="compositionally biased region" description="Gly residues" evidence="5">
    <location>
        <begin position="596"/>
        <end position="608"/>
    </location>
</feature>
<reference evidence="6 7" key="1">
    <citation type="journal article" date="2010" name="Plant Cell">
        <title>The Chlorella variabilis NC64A genome reveals adaptation to photosymbiosis, coevolution with viruses, and cryptic sex.</title>
        <authorList>
            <person name="Blanc G."/>
            <person name="Duncan G."/>
            <person name="Agarkova I."/>
            <person name="Borodovsky M."/>
            <person name="Gurnon J."/>
            <person name="Kuo A."/>
            <person name="Lindquist E."/>
            <person name="Lucas S."/>
            <person name="Pangilinan J."/>
            <person name="Polle J."/>
            <person name="Salamov A."/>
            <person name="Terry A."/>
            <person name="Yamada T."/>
            <person name="Dunigan D.D."/>
            <person name="Grigoriev I.V."/>
            <person name="Claverie J.M."/>
            <person name="Van Etten J.L."/>
        </authorList>
    </citation>
    <scope>NUCLEOTIDE SEQUENCE [LARGE SCALE GENOMIC DNA]</scope>
    <source>
        <strain evidence="6 7">NC64A</strain>
    </source>
</reference>
<organism evidence="7">
    <name type="scientific">Chlorella variabilis</name>
    <name type="common">Green alga</name>
    <dbReference type="NCBI Taxonomy" id="554065"/>
    <lineage>
        <taxon>Eukaryota</taxon>
        <taxon>Viridiplantae</taxon>
        <taxon>Chlorophyta</taxon>
        <taxon>core chlorophytes</taxon>
        <taxon>Trebouxiophyceae</taxon>
        <taxon>Chlorellales</taxon>
        <taxon>Chlorellaceae</taxon>
        <taxon>Chlorella clade</taxon>
        <taxon>Chlorella</taxon>
    </lineage>
</organism>
<evidence type="ECO:0000313" key="6">
    <source>
        <dbReference type="EMBL" id="EFN55533.1"/>
    </source>
</evidence>
<dbReference type="FunCoup" id="E1ZEP5">
    <property type="interactions" value="1514"/>
</dbReference>
<evidence type="ECO:0000256" key="3">
    <source>
        <dbReference type="ARBA" id="ARBA00022707"/>
    </source>
</evidence>
<dbReference type="InParanoid" id="E1ZEP5"/>
<evidence type="ECO:0000256" key="5">
    <source>
        <dbReference type="SAM" id="MobiDB-lite"/>
    </source>
</evidence>
<feature type="compositionally biased region" description="Low complexity" evidence="5">
    <location>
        <begin position="548"/>
        <end position="566"/>
    </location>
</feature>
<sequence length="813" mass="87108">MGNAGSAHAQLQAVAAVSGATLLPMDAPEWQILLGVSQPLSRFDPGEVEREIRPHCAELVYNNAHTLNLQRFIYLVVQQLRRTRHHPGGGSTATANAVYCLRTIVKDLMEQLNSEQLLAFVEVPPDVAAAAVEQQAAAAQGEQPSPAPSPQPSPQDGAPGGGTGRGSGGGEPEFSRLHNGSLVQTLVREAMLTLADDKLLPSTSYMLLLECSQLLLALCSSALYSASPRGQLGQHPFLDAAMQQKDLANTTVEALLRLFIAAPPVPLSLKIFTYMPTDTRSMLKIVRSAAASMLWLPYQAYTLLLRPSRPGGGGEGTGGAAAAPSNSPLGDSALLLLLVLLFHAPPQDAPFGNPYRSSLQRLQDTDDLALFDALGAALTSERAVLLLYVLLHTCPRFHEYCLVRSDLDTLLLPLLELLYSAHERTANQMYMLLIILLMLSQDTAFAQNVHKIGLPSVPFYRERSSTRTTLGSLLVVLLLRTAHYNLAKLRDVYLHTNTLAALANLAPHMSGLSTHAAQRLVSLFHLLARRYSRLQAAAEGMPPPPTPNDLLSPSLESPLTPWTPAASPAPGPDAPAAAPQQQQGQQGAAGAEAAGQGAGVTGAAGGSGEAPAGASEAAELELQLYADFLRIVLEIINSILTSALPQNPELVYTLLHRQEVFAPFGAHPRYAELMENIRRVTDYFNRKVEESVAASAEQQLSVERLLDLIKLHSRGWRKDKLKPFPDLRFTYEEEASPEEFFVPYVWSLVVAMGGIPFTLTAITLFTPTVVPAPEAEDPSPAPSPHMRSEADGPHLPSTGRGGGGEPPSAAGAV</sequence>
<dbReference type="OrthoDB" id="10253409at2759"/>
<dbReference type="AlphaFoldDB" id="E1ZEP5"/>
<dbReference type="GO" id="GO:0005794">
    <property type="term" value="C:Golgi apparatus"/>
    <property type="evidence" value="ECO:0007669"/>
    <property type="project" value="TreeGrafter"/>
</dbReference>
<feature type="compositionally biased region" description="Gly residues" evidence="5">
    <location>
        <begin position="158"/>
        <end position="171"/>
    </location>
</feature>
<proteinExistence type="inferred from homology"/>
<feature type="region of interest" description="Disordered" evidence="5">
    <location>
        <begin position="132"/>
        <end position="175"/>
    </location>
</feature>
<dbReference type="Pfam" id="PF09742">
    <property type="entry name" value="Dymeclin"/>
    <property type="match status" value="1"/>
</dbReference>
<keyword evidence="7" id="KW-1185">Reference proteome</keyword>
<feature type="region of interest" description="Disordered" evidence="5">
    <location>
        <begin position="538"/>
        <end position="611"/>
    </location>
</feature>
<dbReference type="RefSeq" id="XP_005847635.1">
    <property type="nucleotide sequence ID" value="XM_005847573.1"/>
</dbReference>
<keyword evidence="3" id="KW-0519">Myristate</keyword>
<accession>E1ZEP5</accession>
<dbReference type="PANTHER" id="PTHR12895:SF9">
    <property type="entry name" value="DYMECLIN"/>
    <property type="match status" value="1"/>
</dbReference>
<dbReference type="InterPro" id="IPR019142">
    <property type="entry name" value="Dymeclin"/>
</dbReference>
<comment type="similarity">
    <text evidence="1">Belongs to the dymeclin family.</text>
</comment>
<evidence type="ECO:0000256" key="2">
    <source>
        <dbReference type="ARBA" id="ARBA00015736"/>
    </source>
</evidence>
<feature type="region of interest" description="Disordered" evidence="5">
    <location>
        <begin position="773"/>
        <end position="813"/>
    </location>
</feature>
<gene>
    <name evidence="6" type="ORF">CHLNCDRAFT_133972</name>
</gene>
<protein>
    <recommendedName>
        <fullName evidence="2">Dymeclin</fullName>
    </recommendedName>
</protein>
<evidence type="ECO:0000256" key="1">
    <source>
        <dbReference type="ARBA" id="ARBA00010603"/>
    </source>
</evidence>
<keyword evidence="4" id="KW-0449">Lipoprotein</keyword>